<dbReference type="InterPro" id="IPR052896">
    <property type="entry name" value="GGT-like_enzyme"/>
</dbReference>
<dbReference type="InterPro" id="IPR029055">
    <property type="entry name" value="Ntn_hydrolases_N"/>
</dbReference>
<feature type="transmembrane region" description="Helical" evidence="6">
    <location>
        <begin position="428"/>
        <end position="450"/>
    </location>
</feature>
<feature type="transmembrane region" description="Helical" evidence="6">
    <location>
        <begin position="280"/>
        <end position="302"/>
    </location>
</feature>
<feature type="transmembrane region" description="Helical" evidence="6">
    <location>
        <begin position="127"/>
        <end position="149"/>
    </location>
</feature>
<evidence type="ECO:0000256" key="6">
    <source>
        <dbReference type="SAM" id="Phobius"/>
    </source>
</evidence>
<dbReference type="Pfam" id="PF01490">
    <property type="entry name" value="Aa_trans"/>
    <property type="match status" value="1"/>
</dbReference>
<dbReference type="Proteomes" id="UP000279259">
    <property type="component" value="Unassembled WGS sequence"/>
</dbReference>
<dbReference type="OrthoDB" id="294730at2759"/>
<feature type="transmembrane region" description="Helical" evidence="6">
    <location>
        <begin position="249"/>
        <end position="268"/>
    </location>
</feature>
<dbReference type="InterPro" id="IPR043137">
    <property type="entry name" value="GGT_ssub_C"/>
</dbReference>
<dbReference type="AlphaFoldDB" id="A0A427YN74"/>
<organism evidence="8 9">
    <name type="scientific">Saitozyma podzolica</name>
    <dbReference type="NCBI Taxonomy" id="1890683"/>
    <lineage>
        <taxon>Eukaryota</taxon>
        <taxon>Fungi</taxon>
        <taxon>Dikarya</taxon>
        <taxon>Basidiomycota</taxon>
        <taxon>Agaricomycotina</taxon>
        <taxon>Tremellomycetes</taxon>
        <taxon>Tremellales</taxon>
        <taxon>Trimorphomycetaceae</taxon>
        <taxon>Saitozyma</taxon>
    </lineage>
</organism>
<name>A0A427YN74_9TREE</name>
<keyword evidence="9" id="KW-1185">Reference proteome</keyword>
<feature type="domain" description="Amino acid transporter transmembrane" evidence="7">
    <location>
        <begin position="48"/>
        <end position="452"/>
    </location>
</feature>
<comment type="caution">
    <text evidence="8">The sequence shown here is derived from an EMBL/GenBank/DDBJ whole genome shotgun (WGS) entry which is preliminary data.</text>
</comment>
<feature type="transmembrane region" description="Helical" evidence="6">
    <location>
        <begin position="188"/>
        <end position="212"/>
    </location>
</feature>
<evidence type="ECO:0000259" key="7">
    <source>
        <dbReference type="Pfam" id="PF01490"/>
    </source>
</evidence>
<feature type="transmembrane region" description="Helical" evidence="6">
    <location>
        <begin position="362"/>
        <end position="386"/>
    </location>
</feature>
<gene>
    <name evidence="8" type="ORF">EHS25_008917</name>
</gene>
<dbReference type="InterPro" id="IPR013057">
    <property type="entry name" value="AA_transpt_TM"/>
</dbReference>
<evidence type="ECO:0000313" key="9">
    <source>
        <dbReference type="Proteomes" id="UP000279259"/>
    </source>
</evidence>
<feature type="transmembrane region" description="Helical" evidence="6">
    <location>
        <begin position="161"/>
        <end position="181"/>
    </location>
</feature>
<dbReference type="SUPFAM" id="SSF56235">
    <property type="entry name" value="N-terminal nucleophile aminohydrolases (Ntn hydrolases)"/>
    <property type="match status" value="1"/>
</dbReference>
<keyword evidence="3 6" id="KW-1133">Transmembrane helix</keyword>
<sequence length="1109" mass="120266">MVQAQKVILTPQPDSDGTQKAKETQEIEIDPFNALLLEEQNHDIKFRTLSWQKATALLFGEYVCLAILALSWSWSVVGWVAGAFITFGLGLLTWYTSYVLWQYTMKHPEVKDICDIASKLFPGIPRIAYEATAIMLLLNNIFLIGFHVFTGAKIFNTLSDSALCTVTFQAISAIIGIIVSLPRTLKHVSLMSVVSAICMGIAIILSLVYAGIEDAPLYGYGGNYPTLGPVTTSIGLPTPAPGFVNGLNAVLNITFLWIGQILYPSFIAEMKEPRDFPKALAALTVLELILFTVVAAVGYNYMGQYSTAPSIGSLSEPWARKSAFAFVLVPTVVIGAIYSNVAAKFVFKRILGGTRHAHSHSIVGWGTWVAIVIFIWVVAFILGNVIPSMGDFLSIMSSAFDSFFGFIFWAVAYYHLNKGNLFTGPRQIFFTVLNIFILLLGLFMLGPGLYTSIDAIIADYAGAVRRPFSRSTVFSTKGAVDTSQPQACQAGIEILNKGGNAADAAVATAAAMAVCEPFSNGLGGDMFCLNYDAQSKQVGAINGSGRAPRALTVEHLRSRGITDQKIPISDMNAVTVPGAVAGWFKTHSEFGSGKLSMAEILAPAIRLAEEGVPTHEINSSMWMRSTRLLNTASKGGADLLLPDGSAPLPSHIMTNPALANVLRSLAQEGPAAFYRGRVAQAIVDVVQEGGGCMSLDDLALTTADVVRPIKYTFRGGREVNDGVTLWECPPNGQGLTALIALGIIEQVEELHQIDMFEIEHNSALYLHTSSPFDWLLRTVTQYYVGDLKDEQGVVPNLLYRAYLKERASLIDLSKATVVQHGNPLHCSDTIYLCTSDKDGNICSLIASNHGGFGTGAVPTDCGFALQNRGAAFSLEPGRVNTLEGGKRPYHTIIPGLVTIGDELLISFGCMGGFMQPQGHVQLLLNKLRGLSVQASIDAPRFCISSGLPDVGSSAGDFDAEIWLEEGIPEGVLQTLKDMGYKAVRATTDLRSSVYCEAPQSLLVRLLVRQSLSIMVAMMRTKRPGICSLHYAVFMTGISAAGASAEERDGLGDRMRVNKMYDELIDNFSSLNVARSQQIVHSVWDQNAEGSVYVNWLEIVRERHWELYLV</sequence>
<dbReference type="PRINTS" id="PR01210">
    <property type="entry name" value="GGTRANSPTASE"/>
</dbReference>
<feature type="transmembrane region" description="Helical" evidence="6">
    <location>
        <begin position="54"/>
        <end position="74"/>
    </location>
</feature>
<feature type="region of interest" description="Disordered" evidence="5">
    <location>
        <begin position="1"/>
        <end position="23"/>
    </location>
</feature>
<reference evidence="8 9" key="1">
    <citation type="submission" date="2018-11" db="EMBL/GenBank/DDBJ databases">
        <title>Genome sequence of Saitozyma podzolica DSM 27192.</title>
        <authorList>
            <person name="Aliyu H."/>
            <person name="Gorte O."/>
            <person name="Ochsenreither K."/>
        </authorList>
    </citation>
    <scope>NUCLEOTIDE SEQUENCE [LARGE SCALE GENOMIC DNA]</scope>
    <source>
        <strain evidence="8 9">DSM 27192</strain>
    </source>
</reference>
<dbReference type="Pfam" id="PF11951">
    <property type="entry name" value="Fungal_trans_2"/>
    <property type="match status" value="1"/>
</dbReference>
<evidence type="ECO:0000256" key="3">
    <source>
        <dbReference type="ARBA" id="ARBA00022989"/>
    </source>
</evidence>
<dbReference type="STRING" id="1890683.A0A427YN74"/>
<evidence type="ECO:0000256" key="5">
    <source>
        <dbReference type="SAM" id="MobiDB-lite"/>
    </source>
</evidence>
<comment type="subcellular location">
    <subcellularLocation>
        <location evidence="1">Membrane</location>
    </subcellularLocation>
</comment>
<protein>
    <recommendedName>
        <fullName evidence="7">Amino acid transporter transmembrane domain-containing protein</fullName>
    </recommendedName>
</protein>
<evidence type="ECO:0000313" key="8">
    <source>
        <dbReference type="EMBL" id="RSH92501.1"/>
    </source>
</evidence>
<dbReference type="EMBL" id="RSCD01000006">
    <property type="protein sequence ID" value="RSH92501.1"/>
    <property type="molecule type" value="Genomic_DNA"/>
</dbReference>
<feature type="transmembrane region" description="Helical" evidence="6">
    <location>
        <begin position="322"/>
        <end position="341"/>
    </location>
</feature>
<dbReference type="Pfam" id="PF01019">
    <property type="entry name" value="G_glu_transpept"/>
    <property type="match status" value="1"/>
</dbReference>
<dbReference type="PANTHER" id="PTHR43881:SF1">
    <property type="entry name" value="GAMMA-GLUTAMYLTRANSPEPTIDASE (AFU_ORTHOLOGUE AFUA_4G13580)"/>
    <property type="match status" value="1"/>
</dbReference>
<dbReference type="InterPro" id="IPR021858">
    <property type="entry name" value="Fun_TF"/>
</dbReference>
<dbReference type="FunFam" id="1.20.1740.10:FF:000039">
    <property type="entry name" value="Neutral amino acid transporter (Eurofung)"/>
    <property type="match status" value="1"/>
</dbReference>
<keyword evidence="4 6" id="KW-0472">Membrane</keyword>
<proteinExistence type="predicted"/>
<dbReference type="InterPro" id="IPR043138">
    <property type="entry name" value="GGT_lsub"/>
</dbReference>
<dbReference type="Gene3D" id="1.10.246.130">
    <property type="match status" value="1"/>
</dbReference>
<dbReference type="PANTHER" id="PTHR43881">
    <property type="entry name" value="GAMMA-GLUTAMYLTRANSPEPTIDASE (AFU_ORTHOLOGUE AFUA_4G13580)"/>
    <property type="match status" value="1"/>
</dbReference>
<dbReference type="GO" id="GO:0016020">
    <property type="term" value="C:membrane"/>
    <property type="evidence" value="ECO:0007669"/>
    <property type="project" value="UniProtKB-SubCell"/>
</dbReference>
<accession>A0A427YN74</accession>
<evidence type="ECO:0000256" key="1">
    <source>
        <dbReference type="ARBA" id="ARBA00004370"/>
    </source>
</evidence>
<keyword evidence="2 6" id="KW-0812">Transmembrane</keyword>
<feature type="transmembrane region" description="Helical" evidence="6">
    <location>
        <begin position="392"/>
        <end position="416"/>
    </location>
</feature>
<evidence type="ECO:0000256" key="2">
    <source>
        <dbReference type="ARBA" id="ARBA00022692"/>
    </source>
</evidence>
<feature type="transmembrane region" description="Helical" evidence="6">
    <location>
        <begin position="80"/>
        <end position="101"/>
    </location>
</feature>
<evidence type="ECO:0000256" key="4">
    <source>
        <dbReference type="ARBA" id="ARBA00023136"/>
    </source>
</evidence>
<dbReference type="Gene3D" id="3.60.20.40">
    <property type="match status" value="1"/>
</dbReference>